<feature type="transmembrane region" description="Helical" evidence="1">
    <location>
        <begin position="17"/>
        <end position="38"/>
    </location>
</feature>
<sequence length="73" mass="8444">PSFSLEPLILVRNHSMVFLRIVASLFIPFSSVSAIFCYKCEGTRDFRCSDPMDPRPFPLYDCDSEPWARDKKP</sequence>
<feature type="non-terminal residue" evidence="2">
    <location>
        <position position="73"/>
    </location>
</feature>
<proteinExistence type="predicted"/>
<gene>
    <name evidence="2" type="ORF">FKW44_006301</name>
</gene>
<keyword evidence="1" id="KW-0472">Membrane</keyword>
<name>A0A7T8KD49_CALRO</name>
<dbReference type="OrthoDB" id="6376293at2759"/>
<reference evidence="3" key="1">
    <citation type="submission" date="2021-01" db="EMBL/GenBank/DDBJ databases">
        <title>Caligus Genome Assembly.</title>
        <authorList>
            <person name="Gallardo-Escarate C."/>
        </authorList>
    </citation>
    <scope>NUCLEOTIDE SEQUENCE [LARGE SCALE GENOMIC DNA]</scope>
</reference>
<organism evidence="2 3">
    <name type="scientific">Caligus rogercresseyi</name>
    <name type="common">Sea louse</name>
    <dbReference type="NCBI Taxonomy" id="217165"/>
    <lineage>
        <taxon>Eukaryota</taxon>
        <taxon>Metazoa</taxon>
        <taxon>Ecdysozoa</taxon>
        <taxon>Arthropoda</taxon>
        <taxon>Crustacea</taxon>
        <taxon>Multicrustacea</taxon>
        <taxon>Hexanauplia</taxon>
        <taxon>Copepoda</taxon>
        <taxon>Siphonostomatoida</taxon>
        <taxon>Caligidae</taxon>
        <taxon>Caligus</taxon>
    </lineage>
</organism>
<dbReference type="Proteomes" id="UP000595437">
    <property type="component" value="Chromosome 4"/>
</dbReference>
<evidence type="ECO:0000256" key="1">
    <source>
        <dbReference type="SAM" id="Phobius"/>
    </source>
</evidence>
<dbReference type="EMBL" id="CP045893">
    <property type="protein sequence ID" value="QQP53728.1"/>
    <property type="molecule type" value="Genomic_DNA"/>
</dbReference>
<keyword evidence="1" id="KW-0812">Transmembrane</keyword>
<feature type="non-terminal residue" evidence="2">
    <location>
        <position position="1"/>
    </location>
</feature>
<evidence type="ECO:0000313" key="2">
    <source>
        <dbReference type="EMBL" id="QQP53728.1"/>
    </source>
</evidence>
<keyword evidence="1" id="KW-1133">Transmembrane helix</keyword>
<keyword evidence="3" id="KW-1185">Reference proteome</keyword>
<evidence type="ECO:0000313" key="3">
    <source>
        <dbReference type="Proteomes" id="UP000595437"/>
    </source>
</evidence>
<protein>
    <submittedName>
        <fullName evidence="2">Uncharacterized protein</fullName>
    </submittedName>
</protein>
<dbReference type="AlphaFoldDB" id="A0A7T8KD49"/>
<accession>A0A7T8KD49</accession>